<dbReference type="SUPFAM" id="SSF51735">
    <property type="entry name" value="NAD(P)-binding Rossmann-fold domains"/>
    <property type="match status" value="1"/>
</dbReference>
<dbReference type="OrthoDB" id="1933717at2759"/>
<evidence type="ECO:0000313" key="1">
    <source>
        <dbReference type="EMBL" id="TFY74321.1"/>
    </source>
</evidence>
<dbReference type="Proteomes" id="UP000298061">
    <property type="component" value="Unassembled WGS sequence"/>
</dbReference>
<proteinExistence type="predicted"/>
<name>A0A4Y9ZKE0_9AGAM</name>
<reference evidence="1 2" key="1">
    <citation type="submission" date="2019-02" db="EMBL/GenBank/DDBJ databases">
        <title>Genome sequencing of the rare red list fungi Hericium alpestre (H. flagellum).</title>
        <authorList>
            <person name="Buettner E."/>
            <person name="Kellner H."/>
        </authorList>
    </citation>
    <scope>NUCLEOTIDE SEQUENCE [LARGE SCALE GENOMIC DNA]</scope>
    <source>
        <strain evidence="1 2">DSM 108284</strain>
    </source>
</reference>
<organism evidence="1 2">
    <name type="scientific">Hericium alpestre</name>
    <dbReference type="NCBI Taxonomy" id="135208"/>
    <lineage>
        <taxon>Eukaryota</taxon>
        <taxon>Fungi</taxon>
        <taxon>Dikarya</taxon>
        <taxon>Basidiomycota</taxon>
        <taxon>Agaricomycotina</taxon>
        <taxon>Agaricomycetes</taxon>
        <taxon>Russulales</taxon>
        <taxon>Hericiaceae</taxon>
        <taxon>Hericium</taxon>
    </lineage>
</organism>
<dbReference type="EMBL" id="SFCI01002154">
    <property type="protein sequence ID" value="TFY74321.1"/>
    <property type="molecule type" value="Genomic_DNA"/>
</dbReference>
<dbReference type="InterPro" id="IPR036291">
    <property type="entry name" value="NAD(P)-bd_dom_sf"/>
</dbReference>
<comment type="caution">
    <text evidence="1">The sequence shown here is derived from an EMBL/GenBank/DDBJ whole genome shotgun (WGS) entry which is preliminary data.</text>
</comment>
<keyword evidence="2" id="KW-1185">Reference proteome</keyword>
<dbReference type="AlphaFoldDB" id="A0A4Y9ZKE0"/>
<gene>
    <name evidence="1" type="ORF">EWM64_g9693</name>
</gene>
<accession>A0A4Y9ZKE0</accession>
<sequence length="106" mass="11774">MSASLDFLDPMSVVCDRGLAEYPDVKVFALHPGVVETEMTMQQRLYPMLDTLQLPAATTLYLTSGKADWLSGRYVTAPSDLGELARDWKDKILQEDALVNRLSIPA</sequence>
<evidence type="ECO:0000313" key="2">
    <source>
        <dbReference type="Proteomes" id="UP000298061"/>
    </source>
</evidence>
<dbReference type="Gene3D" id="3.40.50.720">
    <property type="entry name" value="NAD(P)-binding Rossmann-like Domain"/>
    <property type="match status" value="1"/>
</dbReference>
<protein>
    <submittedName>
        <fullName evidence="1">Uncharacterized protein</fullName>
    </submittedName>
</protein>